<evidence type="ECO:0000256" key="5">
    <source>
        <dbReference type="ARBA" id="ARBA00022692"/>
    </source>
</evidence>
<dbReference type="GO" id="GO:0005886">
    <property type="term" value="C:plasma membrane"/>
    <property type="evidence" value="ECO:0007669"/>
    <property type="project" value="UniProtKB-SubCell"/>
</dbReference>
<keyword evidence="12" id="KW-0407">Ion channel</keyword>
<evidence type="ECO:0000256" key="12">
    <source>
        <dbReference type="ARBA" id="ARBA00023303"/>
    </source>
</evidence>
<keyword evidence="9" id="KW-0406">Ion transport</keyword>
<keyword evidence="10 13" id="KW-0472">Membrane</keyword>
<dbReference type="SUPFAM" id="SSF52058">
    <property type="entry name" value="L domain-like"/>
    <property type="match status" value="1"/>
</dbReference>
<organism evidence="16 17">
    <name type="scientific">Rotaria sordida</name>
    <dbReference type="NCBI Taxonomy" id="392033"/>
    <lineage>
        <taxon>Eukaryota</taxon>
        <taxon>Metazoa</taxon>
        <taxon>Spiralia</taxon>
        <taxon>Gnathifera</taxon>
        <taxon>Rotifera</taxon>
        <taxon>Eurotatoria</taxon>
        <taxon>Bdelloidea</taxon>
        <taxon>Philodinida</taxon>
        <taxon>Philodinidae</taxon>
        <taxon>Rotaria</taxon>
    </lineage>
</organism>
<dbReference type="SMART" id="SM00369">
    <property type="entry name" value="LRR_TYP"/>
    <property type="match status" value="3"/>
</dbReference>
<evidence type="ECO:0000313" key="17">
    <source>
        <dbReference type="Proteomes" id="UP000663874"/>
    </source>
</evidence>
<protein>
    <submittedName>
        <fullName evidence="16">Uncharacterized protein</fullName>
    </submittedName>
</protein>
<dbReference type="PANTHER" id="PTHR46473">
    <property type="entry name" value="GH08155P"/>
    <property type="match status" value="1"/>
</dbReference>
<keyword evidence="7" id="KW-0677">Repeat</keyword>
<comment type="subcellular location">
    <subcellularLocation>
        <location evidence="1">Cell membrane</location>
        <topology evidence="1">Single-pass membrane protein</topology>
    </subcellularLocation>
</comment>
<evidence type="ECO:0000256" key="2">
    <source>
        <dbReference type="ARBA" id="ARBA00022448"/>
    </source>
</evidence>
<evidence type="ECO:0000256" key="1">
    <source>
        <dbReference type="ARBA" id="ARBA00004162"/>
    </source>
</evidence>
<evidence type="ECO:0000256" key="7">
    <source>
        <dbReference type="ARBA" id="ARBA00022737"/>
    </source>
</evidence>
<evidence type="ECO:0000313" key="16">
    <source>
        <dbReference type="EMBL" id="CAF3716885.1"/>
    </source>
</evidence>
<proteinExistence type="predicted"/>
<dbReference type="PROSITE" id="PS51450">
    <property type="entry name" value="LRR"/>
    <property type="match status" value="1"/>
</dbReference>
<evidence type="ECO:0000256" key="8">
    <source>
        <dbReference type="ARBA" id="ARBA00022989"/>
    </source>
</evidence>
<feature type="chain" id="PRO_5035616847" evidence="14">
    <location>
        <begin position="19"/>
        <end position="544"/>
    </location>
</feature>
<evidence type="ECO:0000256" key="13">
    <source>
        <dbReference type="SAM" id="Phobius"/>
    </source>
</evidence>
<dbReference type="InterPro" id="IPR001611">
    <property type="entry name" value="Leu-rich_rpt"/>
</dbReference>
<dbReference type="Proteomes" id="UP000663874">
    <property type="component" value="Unassembled WGS sequence"/>
</dbReference>
<evidence type="ECO:0000256" key="11">
    <source>
        <dbReference type="ARBA" id="ARBA00023157"/>
    </source>
</evidence>
<dbReference type="InterPro" id="IPR003591">
    <property type="entry name" value="Leu-rich_rpt_typical-subtyp"/>
</dbReference>
<dbReference type="Proteomes" id="UP000663889">
    <property type="component" value="Unassembled WGS sequence"/>
</dbReference>
<evidence type="ECO:0000256" key="9">
    <source>
        <dbReference type="ARBA" id="ARBA00023065"/>
    </source>
</evidence>
<keyword evidence="4" id="KW-0433">Leucine-rich repeat</keyword>
<keyword evidence="11" id="KW-1015">Disulfide bond</keyword>
<comment type="caution">
    <text evidence="16">The sequence shown here is derived from an EMBL/GenBank/DDBJ whole genome shotgun (WGS) entry which is preliminary data.</text>
</comment>
<evidence type="ECO:0000313" key="15">
    <source>
        <dbReference type="EMBL" id="CAF1228322.1"/>
    </source>
</evidence>
<feature type="transmembrane region" description="Helical" evidence="13">
    <location>
        <begin position="399"/>
        <end position="423"/>
    </location>
</feature>
<accession>A0A818VWK0</accession>
<keyword evidence="5 13" id="KW-0812">Transmembrane</keyword>
<dbReference type="AlphaFoldDB" id="A0A818VWK0"/>
<feature type="signal peptide" evidence="14">
    <location>
        <begin position="1"/>
        <end position="18"/>
    </location>
</feature>
<keyword evidence="6 14" id="KW-0732">Signal</keyword>
<dbReference type="InterPro" id="IPR032675">
    <property type="entry name" value="LRR_dom_sf"/>
</dbReference>
<evidence type="ECO:0000256" key="14">
    <source>
        <dbReference type="SAM" id="SignalP"/>
    </source>
</evidence>
<keyword evidence="8 13" id="KW-1133">Transmembrane helix</keyword>
<dbReference type="PANTHER" id="PTHR46473:SF10">
    <property type="entry name" value="LD45603P-RELATED"/>
    <property type="match status" value="1"/>
</dbReference>
<keyword evidence="2" id="KW-0813">Transport</keyword>
<dbReference type="EMBL" id="CAJNOU010001602">
    <property type="protein sequence ID" value="CAF1228322.1"/>
    <property type="molecule type" value="Genomic_DNA"/>
</dbReference>
<evidence type="ECO:0000256" key="3">
    <source>
        <dbReference type="ARBA" id="ARBA00022475"/>
    </source>
</evidence>
<dbReference type="Pfam" id="PF13855">
    <property type="entry name" value="LRR_8"/>
    <property type="match status" value="1"/>
</dbReference>
<reference evidence="16" key="1">
    <citation type="submission" date="2021-02" db="EMBL/GenBank/DDBJ databases">
        <authorList>
            <person name="Nowell W R."/>
        </authorList>
    </citation>
    <scope>NUCLEOTIDE SEQUENCE</scope>
</reference>
<gene>
    <name evidence="16" type="ORF">FNK824_LOCUS10209</name>
    <name evidence="15" type="ORF">SEV965_LOCUS22559</name>
</gene>
<dbReference type="EMBL" id="CAJOBE010001127">
    <property type="protein sequence ID" value="CAF3716885.1"/>
    <property type="molecule type" value="Genomic_DNA"/>
</dbReference>
<name>A0A818VWK0_9BILA</name>
<evidence type="ECO:0000256" key="10">
    <source>
        <dbReference type="ARBA" id="ARBA00023136"/>
    </source>
</evidence>
<dbReference type="InterPro" id="IPR051432">
    <property type="entry name" value="KCNMA1_auxiliary"/>
</dbReference>
<dbReference type="Gene3D" id="3.80.10.10">
    <property type="entry name" value="Ribonuclease Inhibitor"/>
    <property type="match status" value="1"/>
</dbReference>
<dbReference type="GO" id="GO:0034220">
    <property type="term" value="P:monoatomic ion transmembrane transport"/>
    <property type="evidence" value="ECO:0007669"/>
    <property type="project" value="UniProtKB-KW"/>
</dbReference>
<keyword evidence="3" id="KW-1003">Cell membrane</keyword>
<evidence type="ECO:0000256" key="6">
    <source>
        <dbReference type="ARBA" id="ARBA00022729"/>
    </source>
</evidence>
<sequence length="544" mass="64323">MQILIIILINLFILKCYSSNSSCLPCTSTLYRSCYNCFNKFSIEHIHVEKISIICNLTNNNNNNNNIFQEQEHFYSIIKSFTVKYCTMKIFYFDQYTLWNYLEYISITYAHLTRLSPVIFNRSLSISPILYSIKTLNLSHNSIRIIDTNFSYYFPSLEKLDLSYNRLILIRKKAFINLINLQELYLNNNYLKQILSIIFPRHSLNLINLNYNHWHCSCTNVLILSVSQPIPICQTPIQYKNQNAFNIARQCFFRSKAIILITTNIYKEQNLTCALSSTIDIWKNKTNQNITLLSAWHIEQRRPIAIEYLYALSKKFEKYLICFNLNSSQPESIYTIISLTSKSSLLNNKNLNTNLSMNITTNRTFIIVKSERKLPEFFLWFLNISKNILPKYFRTSDKLVLIVWLILLTIVLLILSFLIYFIYRQRQKFSNFQINSFSQQLIRYDKNSHKHRTIFNLKFNCKNHKCLCQYRRRAHSTMYLAKSTTSKSIILSNIESNNSIRPLLIKPTELRYAKIKRISSIKELNDDYLAGQFRTTVKLKSLPN</sequence>
<evidence type="ECO:0000256" key="4">
    <source>
        <dbReference type="ARBA" id="ARBA00022614"/>
    </source>
</evidence>